<proteinExistence type="predicted"/>
<comment type="caution">
    <text evidence="1">The sequence shown here is derived from an EMBL/GenBank/DDBJ whole genome shotgun (WGS) entry which is preliminary data.</text>
</comment>
<dbReference type="AlphaFoldDB" id="A0AAV5DS90"/>
<organism evidence="1 2">
    <name type="scientific">Eleusine coracana subsp. coracana</name>
    <dbReference type="NCBI Taxonomy" id="191504"/>
    <lineage>
        <taxon>Eukaryota</taxon>
        <taxon>Viridiplantae</taxon>
        <taxon>Streptophyta</taxon>
        <taxon>Embryophyta</taxon>
        <taxon>Tracheophyta</taxon>
        <taxon>Spermatophyta</taxon>
        <taxon>Magnoliopsida</taxon>
        <taxon>Liliopsida</taxon>
        <taxon>Poales</taxon>
        <taxon>Poaceae</taxon>
        <taxon>PACMAD clade</taxon>
        <taxon>Chloridoideae</taxon>
        <taxon>Cynodonteae</taxon>
        <taxon>Eleusininae</taxon>
        <taxon>Eleusine</taxon>
    </lineage>
</organism>
<evidence type="ECO:0008006" key="3">
    <source>
        <dbReference type="Google" id="ProtNLM"/>
    </source>
</evidence>
<name>A0AAV5DS90_ELECO</name>
<protein>
    <recommendedName>
        <fullName evidence="3">Secreted protein</fullName>
    </recommendedName>
</protein>
<keyword evidence="2" id="KW-1185">Reference proteome</keyword>
<dbReference type="EMBL" id="BQKI01000071">
    <property type="protein sequence ID" value="GJN13367.1"/>
    <property type="molecule type" value="Genomic_DNA"/>
</dbReference>
<reference evidence="1" key="1">
    <citation type="journal article" date="2018" name="DNA Res.">
        <title>Multiple hybrid de novo genome assembly of finger millet, an orphan allotetraploid crop.</title>
        <authorList>
            <person name="Hatakeyama M."/>
            <person name="Aluri S."/>
            <person name="Balachadran M.T."/>
            <person name="Sivarajan S.R."/>
            <person name="Patrignani A."/>
            <person name="Gruter S."/>
            <person name="Poveda L."/>
            <person name="Shimizu-Inatsugi R."/>
            <person name="Baeten J."/>
            <person name="Francoijs K.J."/>
            <person name="Nataraja K.N."/>
            <person name="Reddy Y.A.N."/>
            <person name="Phadnis S."/>
            <person name="Ravikumar R.L."/>
            <person name="Schlapbach R."/>
            <person name="Sreeman S.M."/>
            <person name="Shimizu K.K."/>
        </authorList>
    </citation>
    <scope>NUCLEOTIDE SEQUENCE</scope>
</reference>
<reference evidence="1" key="2">
    <citation type="submission" date="2021-12" db="EMBL/GenBank/DDBJ databases">
        <title>Resequencing data analysis of finger millet.</title>
        <authorList>
            <person name="Hatakeyama M."/>
            <person name="Aluri S."/>
            <person name="Balachadran M.T."/>
            <person name="Sivarajan S.R."/>
            <person name="Poveda L."/>
            <person name="Shimizu-Inatsugi R."/>
            <person name="Schlapbach R."/>
            <person name="Sreeman S.M."/>
            <person name="Shimizu K.K."/>
        </authorList>
    </citation>
    <scope>NUCLEOTIDE SEQUENCE</scope>
</reference>
<evidence type="ECO:0000313" key="1">
    <source>
        <dbReference type="EMBL" id="GJN13367.1"/>
    </source>
</evidence>
<sequence>MRLVAVSVCVSAARRLEGALIALSSSALPLLLQLQRYRASPVAATRLGPATHMAMLNCRKVKEAEFNLARRHHEMKRD</sequence>
<dbReference type="Proteomes" id="UP001054889">
    <property type="component" value="Unassembled WGS sequence"/>
</dbReference>
<gene>
    <name evidence="1" type="primary">gb00061</name>
    <name evidence="1" type="ORF">PR202_gb00061</name>
</gene>
<accession>A0AAV5DS90</accession>
<evidence type="ECO:0000313" key="2">
    <source>
        <dbReference type="Proteomes" id="UP001054889"/>
    </source>
</evidence>